<dbReference type="InterPro" id="IPR008949">
    <property type="entry name" value="Isoprenoid_synthase_dom_sf"/>
</dbReference>
<dbReference type="OrthoDB" id="9814909at2"/>
<gene>
    <name evidence="1" type="ORF">CVT23_11165</name>
</gene>
<evidence type="ECO:0000313" key="1">
    <source>
        <dbReference type="EMBL" id="PJK29608.1"/>
    </source>
</evidence>
<organism evidence="1 2">
    <name type="scientific">Minwuia thermotolerans</name>
    <dbReference type="NCBI Taxonomy" id="2056226"/>
    <lineage>
        <taxon>Bacteria</taxon>
        <taxon>Pseudomonadati</taxon>
        <taxon>Pseudomonadota</taxon>
        <taxon>Alphaproteobacteria</taxon>
        <taxon>Minwuiales</taxon>
        <taxon>Minwuiaceae</taxon>
        <taxon>Minwuia</taxon>
    </lineage>
</organism>
<keyword evidence="2" id="KW-1185">Reference proteome</keyword>
<dbReference type="AlphaFoldDB" id="A0A2M9G1L2"/>
<reference evidence="1 2" key="1">
    <citation type="submission" date="2017-11" db="EMBL/GenBank/DDBJ databases">
        <title>Draft genome sequence of Rhizobiales bacterium SY3-13.</title>
        <authorList>
            <person name="Sun C."/>
        </authorList>
    </citation>
    <scope>NUCLEOTIDE SEQUENCE [LARGE SCALE GENOMIC DNA]</scope>
    <source>
        <strain evidence="1 2">SY3-13</strain>
    </source>
</reference>
<dbReference type="SUPFAM" id="SSF48576">
    <property type="entry name" value="Terpenoid synthases"/>
    <property type="match status" value="1"/>
</dbReference>
<dbReference type="InterPro" id="IPR002060">
    <property type="entry name" value="Squ/phyt_synthse"/>
</dbReference>
<evidence type="ECO:0000313" key="2">
    <source>
        <dbReference type="Proteomes" id="UP000229498"/>
    </source>
</evidence>
<name>A0A2M9G1L2_9PROT</name>
<proteinExistence type="predicted"/>
<sequence length="297" mass="32481">MSEPPGGKSPGPEAAITDDANLDDLIADLRRQDPDRLYIALFAPPALRERLIGLHAFNLEVAATRERVSEPMLGQIRLQWWRDALDEMRRGDEPRRHPVVRSLAAWMPAAGEAAFDLALELVNARERDLEDAPFATVKDLGAYAEATSSNLVRLGLLAAGVTETAAHDAAQAAGRAYALAGLLRAVPFHGAQGRIMLPGDLLGRHGIADARQSIGRRDPGKLKSVLTELAEMAERDLMSARAVRSLPKAARAPLLIRPLARLYLKRLRRARFDLSEPRIDPGNAAKIAALWRARFLA</sequence>
<dbReference type="Proteomes" id="UP000229498">
    <property type="component" value="Unassembled WGS sequence"/>
</dbReference>
<dbReference type="Gene3D" id="1.10.600.10">
    <property type="entry name" value="Farnesyl Diphosphate Synthase"/>
    <property type="match status" value="1"/>
</dbReference>
<dbReference type="EMBL" id="PHIG01000032">
    <property type="protein sequence ID" value="PJK29608.1"/>
    <property type="molecule type" value="Genomic_DNA"/>
</dbReference>
<protein>
    <submittedName>
        <fullName evidence="1">Squalene/phytoene synthase family protein</fullName>
    </submittedName>
</protein>
<comment type="caution">
    <text evidence="1">The sequence shown here is derived from an EMBL/GenBank/DDBJ whole genome shotgun (WGS) entry which is preliminary data.</text>
</comment>
<dbReference type="Pfam" id="PF00494">
    <property type="entry name" value="SQS_PSY"/>
    <property type="match status" value="1"/>
</dbReference>
<accession>A0A2M9G1L2</accession>